<evidence type="ECO:0000256" key="7">
    <source>
        <dbReference type="ARBA" id="ARBA00022723"/>
    </source>
</evidence>
<evidence type="ECO:0000256" key="11">
    <source>
        <dbReference type="ARBA" id="ARBA00047365"/>
    </source>
</evidence>
<dbReference type="PANTHER" id="PTHR30352">
    <property type="entry name" value="PYRUVATE FORMATE-LYASE-ACTIVATING ENZYME"/>
    <property type="match status" value="1"/>
</dbReference>
<dbReference type="InterPro" id="IPR001989">
    <property type="entry name" value="Radical_activat_CS"/>
</dbReference>
<dbReference type="OMA" id="NDTRIPR"/>
<proteinExistence type="inferred from homology"/>
<dbReference type="InterPro" id="IPR007197">
    <property type="entry name" value="rSAM"/>
</dbReference>
<protein>
    <recommendedName>
        <fullName evidence="4 12">Anaerobic ribonucleoside-triphosphate reductase-activating protein</fullName>
        <ecNumber evidence="12">1.97.1.-</ecNumber>
    </recommendedName>
</protein>
<evidence type="ECO:0000256" key="4">
    <source>
        <dbReference type="ARBA" id="ARBA00014281"/>
    </source>
</evidence>
<keyword evidence="9" id="KW-0408">Iron</keyword>
<dbReference type="PIRSF" id="PIRSF000368">
    <property type="entry name" value="NrdG"/>
    <property type="match status" value="1"/>
</dbReference>
<comment type="cofactor">
    <cofactor evidence="1">
        <name>[4Fe-4S] cluster</name>
        <dbReference type="ChEBI" id="CHEBI:49883"/>
    </cofactor>
</comment>
<keyword evidence="6" id="KW-0949">S-adenosyl-L-methionine</keyword>
<evidence type="ECO:0000256" key="1">
    <source>
        <dbReference type="ARBA" id="ARBA00001966"/>
    </source>
</evidence>
<accession>A0A202B8B3</accession>
<sequence length="167" mass="18795">MNYDRYYTCDLVNGEGVRVTLFVTGCAHACDGCHNRSTWDRKSGRPFTPEAREELLRHCASHDGLSLSGGDPLLPANRDEILALCRMFKQRYPQKNIWLWTGYDYEEVRELEILQFVDVLIDGRYRQDLPTSKPWRGSDNQRLIRLGAGSGAAVAAVGAADVIAFEA</sequence>
<dbReference type="Proteomes" id="UP000196342">
    <property type="component" value="Unassembled WGS sequence"/>
</dbReference>
<dbReference type="SFLD" id="SFLDF00299">
    <property type="entry name" value="anaerobic_ribonucleoside-triph"/>
    <property type="match status" value="1"/>
</dbReference>
<evidence type="ECO:0000256" key="3">
    <source>
        <dbReference type="ARBA" id="ARBA00009777"/>
    </source>
</evidence>
<dbReference type="AlphaFoldDB" id="A0A202B8B3"/>
<dbReference type="Gene3D" id="3.20.20.70">
    <property type="entry name" value="Aldolase class I"/>
    <property type="match status" value="1"/>
</dbReference>
<comment type="caution">
    <text evidence="13">The sequence shown here is derived from an EMBL/GenBank/DDBJ whole genome shotgun (WGS) entry which is preliminary data.</text>
</comment>
<dbReference type="SUPFAM" id="SSF102114">
    <property type="entry name" value="Radical SAM enzymes"/>
    <property type="match status" value="1"/>
</dbReference>
<dbReference type="GO" id="GO:0004748">
    <property type="term" value="F:ribonucleoside-diphosphate reductase activity, thioredoxin disulfide as acceptor"/>
    <property type="evidence" value="ECO:0007669"/>
    <property type="project" value="TreeGrafter"/>
</dbReference>
<dbReference type="SFLD" id="SFLDG01063">
    <property type="entry name" value="activating_enzymes__group_1"/>
    <property type="match status" value="1"/>
</dbReference>
<comment type="similarity">
    <text evidence="3 12">Belongs to the organic radical-activating enzymes family.</text>
</comment>
<keyword evidence="8 12" id="KW-0560">Oxidoreductase</keyword>
<dbReference type="InterPro" id="IPR013785">
    <property type="entry name" value="Aldolase_TIM"/>
</dbReference>
<dbReference type="Pfam" id="PF13353">
    <property type="entry name" value="Fer4_12"/>
    <property type="match status" value="1"/>
</dbReference>
<dbReference type="InterPro" id="IPR058240">
    <property type="entry name" value="rSAM_sf"/>
</dbReference>
<dbReference type="PROSITE" id="PS01087">
    <property type="entry name" value="RADICAL_ACTIVATING"/>
    <property type="match status" value="1"/>
</dbReference>
<dbReference type="GO" id="GO:0046872">
    <property type="term" value="F:metal ion binding"/>
    <property type="evidence" value="ECO:0007669"/>
    <property type="project" value="UniProtKB-KW"/>
</dbReference>
<evidence type="ECO:0000313" key="13">
    <source>
        <dbReference type="EMBL" id="OVE47611.1"/>
    </source>
</evidence>
<comment type="function">
    <text evidence="2 12">Activation of anaerobic ribonucleoside-triphosphate reductase under anaerobic conditions by generation of an organic free radical, using S-adenosylmethionine and reduced flavodoxin as cosubstrates to produce 5'-deoxy-adenosine.</text>
</comment>
<keyword evidence="10" id="KW-0411">Iron-sulfur</keyword>
<evidence type="ECO:0000313" key="14">
    <source>
        <dbReference type="Proteomes" id="UP000196342"/>
    </source>
</evidence>
<dbReference type="InterPro" id="IPR012837">
    <property type="entry name" value="NrdG"/>
</dbReference>
<evidence type="ECO:0000256" key="12">
    <source>
        <dbReference type="PIRNR" id="PIRNR000368"/>
    </source>
</evidence>
<dbReference type="GO" id="GO:0051539">
    <property type="term" value="F:4 iron, 4 sulfur cluster binding"/>
    <property type="evidence" value="ECO:0007669"/>
    <property type="project" value="UniProtKB-KW"/>
</dbReference>
<keyword evidence="14" id="KW-1185">Reference proteome</keyword>
<name>A0A202B8B3_CHRVL</name>
<dbReference type="GO" id="GO:0043365">
    <property type="term" value="F:[formate-C-acetyltransferase]-activating enzyme activity"/>
    <property type="evidence" value="ECO:0007669"/>
    <property type="project" value="InterPro"/>
</dbReference>
<evidence type="ECO:0000256" key="2">
    <source>
        <dbReference type="ARBA" id="ARBA00003852"/>
    </source>
</evidence>
<dbReference type="SFLD" id="SFLDS00029">
    <property type="entry name" value="Radical_SAM"/>
    <property type="match status" value="1"/>
</dbReference>
<dbReference type="SFLD" id="SFLDG01066">
    <property type="entry name" value="organic_radical-activating_enz"/>
    <property type="match status" value="1"/>
</dbReference>
<organism evidence="13 14">
    <name type="scientific">Chromobacterium violaceum</name>
    <dbReference type="NCBI Taxonomy" id="536"/>
    <lineage>
        <taxon>Bacteria</taxon>
        <taxon>Pseudomonadati</taxon>
        <taxon>Pseudomonadota</taxon>
        <taxon>Betaproteobacteria</taxon>
        <taxon>Neisseriales</taxon>
        <taxon>Chromobacteriaceae</taxon>
        <taxon>Chromobacterium</taxon>
    </lineage>
</organism>
<dbReference type="RefSeq" id="WP_011135960.1">
    <property type="nucleotide sequence ID" value="NZ_CP024028.1"/>
</dbReference>
<evidence type="ECO:0000256" key="9">
    <source>
        <dbReference type="ARBA" id="ARBA00023004"/>
    </source>
</evidence>
<dbReference type="PANTHER" id="PTHR30352:SF2">
    <property type="entry name" value="ANAEROBIC RIBONUCLEOSIDE-TRIPHOSPHATE REDUCTASE-ACTIVATING PROTEIN"/>
    <property type="match status" value="1"/>
</dbReference>
<reference evidence="13 14" key="1">
    <citation type="submission" date="2017-05" db="EMBL/GenBank/DDBJ databases">
        <title>Chromobacterium violaceum GHPS1 isolated from Hydrocarbon polluted soil in French Guiana display an awesome secondary metabolite arsenal and a battery of drug and heavy-metal-resistance and detoxification of xenobiotics proteins.</title>
        <authorList>
            <person name="Belbahri L."/>
        </authorList>
    </citation>
    <scope>NUCLEOTIDE SEQUENCE [LARGE SCALE GENOMIC DNA]</scope>
    <source>
        <strain evidence="13 14">GHPS1</strain>
    </source>
</reference>
<evidence type="ECO:0000256" key="6">
    <source>
        <dbReference type="ARBA" id="ARBA00022691"/>
    </source>
</evidence>
<dbReference type="InterPro" id="IPR034457">
    <property type="entry name" value="Organic_radical-activating"/>
</dbReference>
<gene>
    <name evidence="13" type="ORF">CBW21_13170</name>
</gene>
<dbReference type="EC" id="1.97.1.-" evidence="12"/>
<comment type="catalytic activity">
    <reaction evidence="11">
        <text>glycyl-[protein] + reduced [flavodoxin] + S-adenosyl-L-methionine = glycin-2-yl radical-[protein] + semiquinone [flavodoxin] + 5'-deoxyadenosine + L-methionine + H(+)</text>
        <dbReference type="Rhea" id="RHEA:61976"/>
        <dbReference type="Rhea" id="RHEA-COMP:10622"/>
        <dbReference type="Rhea" id="RHEA-COMP:14480"/>
        <dbReference type="Rhea" id="RHEA-COMP:15993"/>
        <dbReference type="Rhea" id="RHEA-COMP:15994"/>
        <dbReference type="ChEBI" id="CHEBI:15378"/>
        <dbReference type="ChEBI" id="CHEBI:17319"/>
        <dbReference type="ChEBI" id="CHEBI:29947"/>
        <dbReference type="ChEBI" id="CHEBI:32722"/>
        <dbReference type="ChEBI" id="CHEBI:57618"/>
        <dbReference type="ChEBI" id="CHEBI:57844"/>
        <dbReference type="ChEBI" id="CHEBI:59789"/>
        <dbReference type="ChEBI" id="CHEBI:140311"/>
    </reaction>
</comment>
<keyword evidence="5" id="KW-0004">4Fe-4S</keyword>
<evidence type="ECO:0000256" key="10">
    <source>
        <dbReference type="ARBA" id="ARBA00023014"/>
    </source>
</evidence>
<evidence type="ECO:0000256" key="8">
    <source>
        <dbReference type="ARBA" id="ARBA00023002"/>
    </source>
</evidence>
<keyword evidence="7" id="KW-0479">Metal-binding</keyword>
<dbReference type="EMBL" id="NHOO01000010">
    <property type="protein sequence ID" value="OVE47611.1"/>
    <property type="molecule type" value="Genomic_DNA"/>
</dbReference>
<evidence type="ECO:0000256" key="5">
    <source>
        <dbReference type="ARBA" id="ARBA00022485"/>
    </source>
</evidence>
<dbReference type="NCBIfam" id="TIGR02491">
    <property type="entry name" value="NrdG"/>
    <property type="match status" value="1"/>
</dbReference>